<reference evidence="1 3" key="1">
    <citation type="journal article" date="2019" name="Nat. Med.">
        <title>A library of human gut bacterial isolates paired with longitudinal multiomics data enables mechanistic microbiome research.</title>
        <authorList>
            <person name="Poyet M."/>
            <person name="Groussin M."/>
            <person name="Gibbons S.M."/>
            <person name="Avila-Pacheco J."/>
            <person name="Jiang X."/>
            <person name="Kearney S.M."/>
            <person name="Perrotta A.R."/>
            <person name="Berdy B."/>
            <person name="Zhao S."/>
            <person name="Lieberman T.D."/>
            <person name="Swanson P.K."/>
            <person name="Smith M."/>
            <person name="Roesemann S."/>
            <person name="Alexander J.E."/>
            <person name="Rich S.A."/>
            <person name="Livny J."/>
            <person name="Vlamakis H."/>
            <person name="Clish C."/>
            <person name="Bullock K."/>
            <person name="Deik A."/>
            <person name="Scott J."/>
            <person name="Pierce K.A."/>
            <person name="Xavier R.J."/>
            <person name="Alm E.J."/>
        </authorList>
    </citation>
    <scope>NUCLEOTIDE SEQUENCE</scope>
    <source>
        <strain evidence="1">BIOML-B7</strain>
        <strain evidence="2 3">BIOML-B9</strain>
    </source>
</reference>
<comment type="caution">
    <text evidence="1">The sequence shown here is derived from an EMBL/GenBank/DDBJ whole genome shotgun (WGS) entry which is preliminary data.</text>
</comment>
<dbReference type="EMBL" id="WKQE01000076">
    <property type="protein sequence ID" value="MSC82299.1"/>
    <property type="molecule type" value="Genomic_DNA"/>
</dbReference>
<name>A0A6G2A429_9FIRM</name>
<sequence>KDNRFFSSKKKSITKSVAAALLKEGRISMSGLYSEKTGRTYDAEVILDDTGGKYVNFKLEFPVKKGRRK</sequence>
<protein>
    <submittedName>
        <fullName evidence="1">DNA topoisomerase III</fullName>
    </submittedName>
</protein>
<proteinExistence type="predicted"/>
<keyword evidence="1" id="KW-0413">Isomerase</keyword>
<dbReference type="GO" id="GO:0016853">
    <property type="term" value="F:isomerase activity"/>
    <property type="evidence" value="ECO:0007669"/>
    <property type="project" value="UniProtKB-KW"/>
</dbReference>
<dbReference type="AlphaFoldDB" id="A0A6G2A429"/>
<dbReference type="EMBL" id="WKQG01000080">
    <property type="protein sequence ID" value="MSC70511.1"/>
    <property type="molecule type" value="Genomic_DNA"/>
</dbReference>
<feature type="non-terminal residue" evidence="1">
    <location>
        <position position="1"/>
    </location>
</feature>
<evidence type="ECO:0000313" key="2">
    <source>
        <dbReference type="EMBL" id="MSC82299.1"/>
    </source>
</evidence>
<gene>
    <name evidence="1" type="ORF">GKD79_16880</name>
    <name evidence="2" type="ORF">GKD85_16230</name>
</gene>
<accession>A0A6G2A429</accession>
<evidence type="ECO:0000313" key="1">
    <source>
        <dbReference type="EMBL" id="MSC70511.1"/>
    </source>
</evidence>
<organism evidence="1">
    <name type="scientific">Faecalibacterium prausnitzii</name>
    <dbReference type="NCBI Taxonomy" id="853"/>
    <lineage>
        <taxon>Bacteria</taxon>
        <taxon>Bacillati</taxon>
        <taxon>Bacillota</taxon>
        <taxon>Clostridia</taxon>
        <taxon>Eubacteriales</taxon>
        <taxon>Oscillospiraceae</taxon>
        <taxon>Faecalibacterium</taxon>
    </lineage>
</organism>
<evidence type="ECO:0000313" key="3">
    <source>
        <dbReference type="Proteomes" id="UP000477010"/>
    </source>
</evidence>
<dbReference type="Proteomes" id="UP000477010">
    <property type="component" value="Unassembled WGS sequence"/>
</dbReference>